<dbReference type="GO" id="GO:0005634">
    <property type="term" value="C:nucleus"/>
    <property type="evidence" value="ECO:0007669"/>
    <property type="project" value="TreeGrafter"/>
</dbReference>
<keyword evidence="1" id="KW-0597">Phosphoprotein</keyword>
<dbReference type="Pfam" id="PF01627">
    <property type="entry name" value="Hpt"/>
    <property type="match status" value="1"/>
</dbReference>
<dbReference type="SUPFAM" id="SSF47226">
    <property type="entry name" value="Histidine-containing phosphotransfer domain, HPT domain"/>
    <property type="match status" value="1"/>
</dbReference>
<dbReference type="PANTHER" id="PTHR28242">
    <property type="entry name" value="PHOSPHORELAY INTERMEDIATE PROTEIN YPD1"/>
    <property type="match status" value="1"/>
</dbReference>
<evidence type="ECO:0000256" key="1">
    <source>
        <dbReference type="PROSITE-ProRule" id="PRU00110"/>
    </source>
</evidence>
<gene>
    <name evidence="3" type="primary">YPD1</name>
    <name evidence="3" type="ORF">IWW39_002626</name>
</gene>
<accession>A0A9W8GGJ1</accession>
<dbReference type="InterPro" id="IPR045871">
    <property type="entry name" value="AHP1-5/YPD1"/>
</dbReference>
<dbReference type="GO" id="GO:0009927">
    <property type="term" value="F:histidine phosphotransfer kinase activity"/>
    <property type="evidence" value="ECO:0007669"/>
    <property type="project" value="InterPro"/>
</dbReference>
<organism evidence="3 4">
    <name type="scientific">Coemansia spiralis</name>
    <dbReference type="NCBI Taxonomy" id="417178"/>
    <lineage>
        <taxon>Eukaryota</taxon>
        <taxon>Fungi</taxon>
        <taxon>Fungi incertae sedis</taxon>
        <taxon>Zoopagomycota</taxon>
        <taxon>Kickxellomycotina</taxon>
        <taxon>Kickxellomycetes</taxon>
        <taxon>Kickxellales</taxon>
        <taxon>Kickxellaceae</taxon>
        <taxon>Coemansia</taxon>
    </lineage>
</organism>
<sequence length="154" mass="17484">MSMDSSAQQEDDLLNNEILDLDAFNQLLSMDDENDEEYEFSRDIVYNYFEQAITTFADMDKALKAKDLRKLSSLGHFLKGSSATIGVKKVQECCRHIQCLGKLQGADGIGSVDEKTALELIEEELKSGKLEYKKAEEFLRFFYESDPADGDEEE</sequence>
<dbReference type="EMBL" id="JANBTX010000060">
    <property type="protein sequence ID" value="KAJ2687872.1"/>
    <property type="molecule type" value="Genomic_DNA"/>
</dbReference>
<dbReference type="InterPro" id="IPR008207">
    <property type="entry name" value="Sig_transdc_His_kin_Hpt_dom"/>
</dbReference>
<evidence type="ECO:0000313" key="4">
    <source>
        <dbReference type="Proteomes" id="UP001151516"/>
    </source>
</evidence>
<dbReference type="InterPro" id="IPR036641">
    <property type="entry name" value="HPT_dom_sf"/>
</dbReference>
<name>A0A9W8GGJ1_9FUNG</name>
<proteinExistence type="predicted"/>
<dbReference type="AlphaFoldDB" id="A0A9W8GGJ1"/>
<protein>
    <submittedName>
        <fullName evidence="3">Phosphorelay intermediate protein</fullName>
    </submittedName>
</protein>
<dbReference type="GO" id="GO:0005737">
    <property type="term" value="C:cytoplasm"/>
    <property type="evidence" value="ECO:0007669"/>
    <property type="project" value="TreeGrafter"/>
</dbReference>
<reference evidence="3" key="1">
    <citation type="submission" date="2022-07" db="EMBL/GenBank/DDBJ databases">
        <title>Phylogenomic reconstructions and comparative analyses of Kickxellomycotina fungi.</title>
        <authorList>
            <person name="Reynolds N.K."/>
            <person name="Stajich J.E."/>
            <person name="Barry K."/>
            <person name="Grigoriev I.V."/>
            <person name="Crous P."/>
            <person name="Smith M.E."/>
        </authorList>
    </citation>
    <scope>NUCLEOTIDE SEQUENCE</scope>
    <source>
        <strain evidence="3">CBS 109367</strain>
    </source>
</reference>
<dbReference type="GO" id="GO:0043424">
    <property type="term" value="F:protein histidine kinase binding"/>
    <property type="evidence" value="ECO:0007669"/>
    <property type="project" value="InterPro"/>
</dbReference>
<dbReference type="Proteomes" id="UP001151516">
    <property type="component" value="Unassembled WGS sequence"/>
</dbReference>
<keyword evidence="4" id="KW-1185">Reference proteome</keyword>
<dbReference type="OrthoDB" id="1673781at2759"/>
<feature type="modified residue" description="Phosphohistidine" evidence="1">
    <location>
        <position position="76"/>
    </location>
</feature>
<evidence type="ECO:0000259" key="2">
    <source>
        <dbReference type="PROSITE" id="PS50894"/>
    </source>
</evidence>
<dbReference type="PANTHER" id="PTHR28242:SF52">
    <property type="entry name" value="PHOSPHORELAY INTERMEDIATE PROTEIN YPD1"/>
    <property type="match status" value="1"/>
</dbReference>
<evidence type="ECO:0000313" key="3">
    <source>
        <dbReference type="EMBL" id="KAJ2687872.1"/>
    </source>
</evidence>
<dbReference type="PROSITE" id="PS50894">
    <property type="entry name" value="HPT"/>
    <property type="match status" value="1"/>
</dbReference>
<dbReference type="Gene3D" id="1.20.120.160">
    <property type="entry name" value="HPT domain"/>
    <property type="match status" value="1"/>
</dbReference>
<comment type="caution">
    <text evidence="3">The sequence shown here is derived from an EMBL/GenBank/DDBJ whole genome shotgun (WGS) entry which is preliminary data.</text>
</comment>
<feature type="domain" description="HPt" evidence="2">
    <location>
        <begin position="37"/>
        <end position="135"/>
    </location>
</feature>
<dbReference type="GO" id="GO:0000160">
    <property type="term" value="P:phosphorelay signal transduction system"/>
    <property type="evidence" value="ECO:0007669"/>
    <property type="project" value="InterPro"/>
</dbReference>